<accession>A0A9D1GY96</accession>
<organism evidence="1 2">
    <name type="scientific">Candidatus Avipropionibacterium avicola</name>
    <dbReference type="NCBI Taxonomy" id="2840701"/>
    <lineage>
        <taxon>Bacteria</taxon>
        <taxon>Bacillati</taxon>
        <taxon>Actinomycetota</taxon>
        <taxon>Actinomycetes</taxon>
        <taxon>Propionibacteriales</taxon>
        <taxon>Propionibacteriaceae</taxon>
        <taxon>Propionibacteriaceae incertae sedis</taxon>
        <taxon>Candidatus Avipropionibacterium</taxon>
    </lineage>
</organism>
<proteinExistence type="predicted"/>
<evidence type="ECO:0000313" key="1">
    <source>
        <dbReference type="EMBL" id="HIT75178.1"/>
    </source>
</evidence>
<name>A0A9D1GY96_9ACTN</name>
<gene>
    <name evidence="1" type="ORF">IAA98_06315</name>
</gene>
<evidence type="ECO:0000313" key="2">
    <source>
        <dbReference type="Proteomes" id="UP000886842"/>
    </source>
</evidence>
<sequence length="303" mass="32841">MSSLSPMFPTGEQYPISGAGHVAVVCEVGATLRVLQRDGVDLVRGFGAEEAVTMCRGQQLLPWPNRIRDGRWTWQGRTEQLPISEVERSTAIHGLVRWMPWELVDHREDQVTQRVVLRPQDGWPATLEAIITHRLDADGLTVELVVANPCADPLPFGYGAHPYLSVGADDVADVELRLPAGHHLEVDPQRLLPGALAPVTAELDLRQGRRLGGLELDTAFTGLETSGGRWSVGLSHGDRTTELWADQGFGWLQVFTGAGDGSIAVEPMTCGPDAFNPGPTHDGLIVLKPGQRFSGSWGVRGTV</sequence>
<dbReference type="CDD" id="cd09022">
    <property type="entry name" value="Aldose_epim_Ec_YihR"/>
    <property type="match status" value="1"/>
</dbReference>
<comment type="caution">
    <text evidence="1">The sequence shown here is derived from an EMBL/GenBank/DDBJ whole genome shotgun (WGS) entry which is preliminary data.</text>
</comment>
<dbReference type="GO" id="GO:0005975">
    <property type="term" value="P:carbohydrate metabolic process"/>
    <property type="evidence" value="ECO:0007669"/>
    <property type="project" value="InterPro"/>
</dbReference>
<dbReference type="GO" id="GO:0030246">
    <property type="term" value="F:carbohydrate binding"/>
    <property type="evidence" value="ECO:0007669"/>
    <property type="project" value="InterPro"/>
</dbReference>
<dbReference type="Proteomes" id="UP000886842">
    <property type="component" value="Unassembled WGS sequence"/>
</dbReference>
<dbReference type="Gene3D" id="2.70.98.10">
    <property type="match status" value="1"/>
</dbReference>
<reference evidence="1" key="2">
    <citation type="journal article" date="2021" name="PeerJ">
        <title>Extensive microbial diversity within the chicken gut microbiome revealed by metagenomics and culture.</title>
        <authorList>
            <person name="Gilroy R."/>
            <person name="Ravi A."/>
            <person name="Getino M."/>
            <person name="Pursley I."/>
            <person name="Horton D.L."/>
            <person name="Alikhan N.F."/>
            <person name="Baker D."/>
            <person name="Gharbi K."/>
            <person name="Hall N."/>
            <person name="Watson M."/>
            <person name="Adriaenssens E.M."/>
            <person name="Foster-Nyarko E."/>
            <person name="Jarju S."/>
            <person name="Secka A."/>
            <person name="Antonio M."/>
            <person name="Oren A."/>
            <person name="Chaudhuri R.R."/>
            <person name="La Ragione R."/>
            <person name="Hildebrand F."/>
            <person name="Pallen M.J."/>
        </authorList>
    </citation>
    <scope>NUCLEOTIDE SEQUENCE</scope>
    <source>
        <strain evidence="1">ChiGjej1B1-24693</strain>
    </source>
</reference>
<dbReference type="InterPro" id="IPR008183">
    <property type="entry name" value="Aldose_1/G6P_1-epimerase"/>
</dbReference>
<protein>
    <submittedName>
        <fullName evidence="1">Aldose 1-epimerase family protein</fullName>
    </submittedName>
</protein>
<dbReference type="EMBL" id="DVLP01000192">
    <property type="protein sequence ID" value="HIT75178.1"/>
    <property type="molecule type" value="Genomic_DNA"/>
</dbReference>
<dbReference type="AlphaFoldDB" id="A0A9D1GY96"/>
<dbReference type="InterPro" id="IPR011013">
    <property type="entry name" value="Gal_mutarotase_sf_dom"/>
</dbReference>
<dbReference type="InterPro" id="IPR014718">
    <property type="entry name" value="GH-type_carb-bd"/>
</dbReference>
<dbReference type="InterPro" id="IPR037480">
    <property type="entry name" value="YihR-like"/>
</dbReference>
<dbReference type="SUPFAM" id="SSF74650">
    <property type="entry name" value="Galactose mutarotase-like"/>
    <property type="match status" value="1"/>
</dbReference>
<dbReference type="Pfam" id="PF01263">
    <property type="entry name" value="Aldose_epim"/>
    <property type="match status" value="1"/>
</dbReference>
<dbReference type="GO" id="GO:0016853">
    <property type="term" value="F:isomerase activity"/>
    <property type="evidence" value="ECO:0007669"/>
    <property type="project" value="InterPro"/>
</dbReference>
<reference evidence="1" key="1">
    <citation type="submission" date="2020-10" db="EMBL/GenBank/DDBJ databases">
        <authorList>
            <person name="Gilroy R."/>
        </authorList>
    </citation>
    <scope>NUCLEOTIDE SEQUENCE</scope>
    <source>
        <strain evidence="1">ChiGjej1B1-24693</strain>
    </source>
</reference>